<dbReference type="Proteomes" id="UP001055712">
    <property type="component" value="Unassembled WGS sequence"/>
</dbReference>
<dbReference type="Gene3D" id="3.40.50.300">
    <property type="entry name" value="P-loop containing nucleotide triphosphate hydrolases"/>
    <property type="match status" value="2"/>
</dbReference>
<feature type="domain" description="Helicase ATP-binding" evidence="6">
    <location>
        <begin position="101"/>
        <end position="292"/>
    </location>
</feature>
<dbReference type="GO" id="GO:0016787">
    <property type="term" value="F:hydrolase activity"/>
    <property type="evidence" value="ECO:0007669"/>
    <property type="project" value="UniProtKB-KW"/>
</dbReference>
<dbReference type="CDD" id="cd00268">
    <property type="entry name" value="DEADc"/>
    <property type="match status" value="1"/>
</dbReference>
<dbReference type="InterPro" id="IPR027417">
    <property type="entry name" value="P-loop_NTPase"/>
</dbReference>
<gene>
    <name evidence="8" type="ORF">D9Q98_006955</name>
</gene>
<dbReference type="InterPro" id="IPR044742">
    <property type="entry name" value="DEAD/DEAH_RhlB"/>
</dbReference>
<dbReference type="GO" id="GO:0003723">
    <property type="term" value="F:RNA binding"/>
    <property type="evidence" value="ECO:0007669"/>
    <property type="project" value="TreeGrafter"/>
</dbReference>
<organism evidence="8 9">
    <name type="scientific">Chlorella vulgaris</name>
    <name type="common">Green alga</name>
    <dbReference type="NCBI Taxonomy" id="3077"/>
    <lineage>
        <taxon>Eukaryota</taxon>
        <taxon>Viridiplantae</taxon>
        <taxon>Chlorophyta</taxon>
        <taxon>core chlorophytes</taxon>
        <taxon>Trebouxiophyceae</taxon>
        <taxon>Chlorellales</taxon>
        <taxon>Chlorellaceae</taxon>
        <taxon>Chlorella clade</taxon>
        <taxon>Chlorella</taxon>
    </lineage>
</organism>
<dbReference type="InterPro" id="IPR011545">
    <property type="entry name" value="DEAD/DEAH_box_helicase_dom"/>
</dbReference>
<accession>A0A9D4TJ65</accession>
<dbReference type="SMART" id="SM00487">
    <property type="entry name" value="DEXDc"/>
    <property type="match status" value="1"/>
</dbReference>
<dbReference type="CDD" id="cd18787">
    <property type="entry name" value="SF2_C_DEAD"/>
    <property type="match status" value="1"/>
</dbReference>
<dbReference type="PANTHER" id="PTHR47963:SF3">
    <property type="entry name" value="DEAD-BOX ATP-DEPENDENT RNA HELICASE 47, MITOCHONDRIAL"/>
    <property type="match status" value="1"/>
</dbReference>
<dbReference type="PROSITE" id="PS51192">
    <property type="entry name" value="HELICASE_ATP_BIND_1"/>
    <property type="match status" value="1"/>
</dbReference>
<keyword evidence="1" id="KW-0547">Nucleotide-binding</keyword>
<evidence type="ECO:0000313" key="8">
    <source>
        <dbReference type="EMBL" id="KAI3427012.1"/>
    </source>
</evidence>
<dbReference type="GO" id="GO:0005524">
    <property type="term" value="F:ATP binding"/>
    <property type="evidence" value="ECO:0007669"/>
    <property type="project" value="UniProtKB-KW"/>
</dbReference>
<dbReference type="InterPro" id="IPR050547">
    <property type="entry name" value="DEAD_box_RNA_helicases"/>
</dbReference>
<keyword evidence="3" id="KW-0347">Helicase</keyword>
<keyword evidence="2" id="KW-0378">Hydrolase</keyword>
<dbReference type="SMART" id="SM00490">
    <property type="entry name" value="HELICc"/>
    <property type="match status" value="1"/>
</dbReference>
<proteinExistence type="predicted"/>
<evidence type="ECO:0000259" key="7">
    <source>
        <dbReference type="PROSITE" id="PS51194"/>
    </source>
</evidence>
<dbReference type="PANTHER" id="PTHR47963">
    <property type="entry name" value="DEAD-BOX ATP-DEPENDENT RNA HELICASE 47, MITOCHONDRIAL"/>
    <property type="match status" value="1"/>
</dbReference>
<dbReference type="PROSITE" id="PS51194">
    <property type="entry name" value="HELICASE_CTER"/>
    <property type="match status" value="1"/>
</dbReference>
<name>A0A9D4TJ65_CHLVU</name>
<evidence type="ECO:0000256" key="3">
    <source>
        <dbReference type="ARBA" id="ARBA00022806"/>
    </source>
</evidence>
<sequence>MLACRIPSGACVSALLRIGAGRLVKHASSLPKPSAKPASLRRPAAAGRKLVAAAAAEPTEQEAAAARSAVAFKELGVDTRLLPSLAGQGIFMPTEIQSAAVPPILAGENVALRAFTGSGKTLAFLLPALTMAVERAEREWATATRKTAGQAGSVQVVVVAPSRELAMQIMRVAQGLLPETARRGVQQAIGGANIWRQREALKVLKPFMVVGTPGRLAELSRDGTLQTHRTPLLILDEVDQLLAPQFREEMVRICGHTGKKAPGGRQTLVVSATLTERVLQMAETWCPQAKQVFIGGASAESIAADAELAAAEKAAAVQRRSAAAAAAAAAAAGEPGADGPEAAAAAAAAASAAAAADSRRPSWGWGDAKSPSADAPDYNPGTSSAGGLGSEQAASSSLPPHLTHHFISSAPQHKVDTLRRSMHALGVQRALVFMNFQQRLRDTEAKLAARNMAVASLHGELTKQQRQMTLAAFRRGDYRALIVSDVAARGLDIPECDAVYHLELPTDAAHYAHRAGRTGRAGRPGTVVSLVSGGERHVVERLGRRLGVAISEVEVSGGEAKEVLQKVARPQSSRAAAVRGEEAAGASEVEGESSSSTEAAFAGDSSSSSSGNEPVV</sequence>
<keyword evidence="9" id="KW-1185">Reference proteome</keyword>
<feature type="region of interest" description="Disordered" evidence="5">
    <location>
        <begin position="566"/>
        <end position="616"/>
    </location>
</feature>
<evidence type="ECO:0000256" key="4">
    <source>
        <dbReference type="ARBA" id="ARBA00022840"/>
    </source>
</evidence>
<dbReference type="Pfam" id="PF00271">
    <property type="entry name" value="Helicase_C"/>
    <property type="match status" value="1"/>
</dbReference>
<dbReference type="InterPro" id="IPR014001">
    <property type="entry name" value="Helicase_ATP-bd"/>
</dbReference>
<comment type="caution">
    <text evidence="8">The sequence shown here is derived from an EMBL/GenBank/DDBJ whole genome shotgun (WGS) entry which is preliminary data.</text>
</comment>
<dbReference type="AlphaFoldDB" id="A0A9D4TJ65"/>
<evidence type="ECO:0000256" key="1">
    <source>
        <dbReference type="ARBA" id="ARBA00022741"/>
    </source>
</evidence>
<dbReference type="SUPFAM" id="SSF52540">
    <property type="entry name" value="P-loop containing nucleoside triphosphate hydrolases"/>
    <property type="match status" value="1"/>
</dbReference>
<evidence type="ECO:0000256" key="5">
    <source>
        <dbReference type="SAM" id="MobiDB-lite"/>
    </source>
</evidence>
<feature type="domain" description="Helicase C-terminal" evidence="7">
    <location>
        <begin position="417"/>
        <end position="561"/>
    </location>
</feature>
<evidence type="ECO:0000256" key="2">
    <source>
        <dbReference type="ARBA" id="ARBA00022801"/>
    </source>
</evidence>
<reference evidence="8" key="1">
    <citation type="journal article" date="2019" name="Plant J.">
        <title>Chlorella vulgaris genome assembly and annotation reveals the molecular basis for metabolic acclimation to high light conditions.</title>
        <authorList>
            <person name="Cecchin M."/>
            <person name="Marcolungo L."/>
            <person name="Rossato M."/>
            <person name="Girolomoni L."/>
            <person name="Cosentino E."/>
            <person name="Cuine S."/>
            <person name="Li-Beisson Y."/>
            <person name="Delledonne M."/>
            <person name="Ballottari M."/>
        </authorList>
    </citation>
    <scope>NUCLEOTIDE SEQUENCE</scope>
    <source>
        <strain evidence="8">211/11P</strain>
    </source>
</reference>
<dbReference type="EMBL" id="SIDB01000010">
    <property type="protein sequence ID" value="KAI3427012.1"/>
    <property type="molecule type" value="Genomic_DNA"/>
</dbReference>
<dbReference type="OrthoDB" id="10256233at2759"/>
<dbReference type="GO" id="GO:0003724">
    <property type="term" value="F:RNA helicase activity"/>
    <property type="evidence" value="ECO:0007669"/>
    <property type="project" value="TreeGrafter"/>
</dbReference>
<dbReference type="Pfam" id="PF00270">
    <property type="entry name" value="DEAD"/>
    <property type="match status" value="1"/>
</dbReference>
<feature type="region of interest" description="Disordered" evidence="5">
    <location>
        <begin position="358"/>
        <end position="404"/>
    </location>
</feature>
<keyword evidence="4" id="KW-0067">ATP-binding</keyword>
<evidence type="ECO:0000259" key="6">
    <source>
        <dbReference type="PROSITE" id="PS51192"/>
    </source>
</evidence>
<dbReference type="InterPro" id="IPR001650">
    <property type="entry name" value="Helicase_C-like"/>
</dbReference>
<feature type="compositionally biased region" description="Low complexity" evidence="5">
    <location>
        <begin position="572"/>
        <end position="610"/>
    </location>
</feature>
<reference evidence="8" key="2">
    <citation type="submission" date="2020-11" db="EMBL/GenBank/DDBJ databases">
        <authorList>
            <person name="Cecchin M."/>
            <person name="Marcolungo L."/>
            <person name="Rossato M."/>
            <person name="Girolomoni L."/>
            <person name="Cosentino E."/>
            <person name="Cuine S."/>
            <person name="Li-Beisson Y."/>
            <person name="Delledonne M."/>
            <person name="Ballottari M."/>
        </authorList>
    </citation>
    <scope>NUCLEOTIDE SEQUENCE</scope>
    <source>
        <strain evidence="8">211/11P</strain>
        <tissue evidence="8">Whole cell</tissue>
    </source>
</reference>
<protein>
    <submittedName>
        <fullName evidence="8">Uncharacterized protein</fullName>
    </submittedName>
</protein>
<evidence type="ECO:0000313" key="9">
    <source>
        <dbReference type="Proteomes" id="UP001055712"/>
    </source>
</evidence>